<keyword evidence="2" id="KW-1185">Reference proteome</keyword>
<protein>
    <submittedName>
        <fullName evidence="1">Uncharacterized protein</fullName>
    </submittedName>
</protein>
<sequence length="49" mass="5284">MTTEFDLPCADCGQALVRRQVDCAGATVTVAACRNCGSRYYPESALQKL</sequence>
<reference evidence="2" key="1">
    <citation type="submission" date="2016-10" db="EMBL/GenBank/DDBJ databases">
        <authorList>
            <person name="Varghese N."/>
            <person name="Submissions S."/>
        </authorList>
    </citation>
    <scope>NUCLEOTIDE SEQUENCE [LARGE SCALE GENOMIC DNA]</scope>
    <source>
        <strain evidence="2">IBRC-M 10760</strain>
    </source>
</reference>
<gene>
    <name evidence="1" type="ORF">SAMN05216218_10948</name>
</gene>
<dbReference type="STRING" id="660518.SAMN05216218_10948"/>
<accession>A0A1G7NL95</accession>
<dbReference type="AlphaFoldDB" id="A0A1G7NL95"/>
<evidence type="ECO:0000313" key="2">
    <source>
        <dbReference type="Proteomes" id="UP000199076"/>
    </source>
</evidence>
<proteinExistence type="predicted"/>
<organism evidence="1 2">
    <name type="scientific">Halorientalis regularis</name>
    <dbReference type="NCBI Taxonomy" id="660518"/>
    <lineage>
        <taxon>Archaea</taxon>
        <taxon>Methanobacteriati</taxon>
        <taxon>Methanobacteriota</taxon>
        <taxon>Stenosarchaea group</taxon>
        <taxon>Halobacteria</taxon>
        <taxon>Halobacteriales</taxon>
        <taxon>Haloarculaceae</taxon>
        <taxon>Halorientalis</taxon>
    </lineage>
</organism>
<dbReference type="Proteomes" id="UP000199076">
    <property type="component" value="Unassembled WGS sequence"/>
</dbReference>
<evidence type="ECO:0000313" key="1">
    <source>
        <dbReference type="EMBL" id="SDF74783.1"/>
    </source>
</evidence>
<dbReference type="EMBL" id="FNBK01000009">
    <property type="protein sequence ID" value="SDF74783.1"/>
    <property type="molecule type" value="Genomic_DNA"/>
</dbReference>
<name>A0A1G7NL95_9EURY</name>